<sequence>MQLEVKVAAVVENEMMVIIEVNQSDTVTNIGFIMHTRRMGDLFGEEKRKHTLEKTNRRARAETFQWRK</sequence>
<dbReference type="Proteomes" id="UP001162480">
    <property type="component" value="Chromosome 13"/>
</dbReference>
<organism evidence="1 2">
    <name type="scientific">Octopus vulgaris</name>
    <name type="common">Common octopus</name>
    <dbReference type="NCBI Taxonomy" id="6645"/>
    <lineage>
        <taxon>Eukaryota</taxon>
        <taxon>Metazoa</taxon>
        <taxon>Spiralia</taxon>
        <taxon>Lophotrochozoa</taxon>
        <taxon>Mollusca</taxon>
        <taxon>Cephalopoda</taxon>
        <taxon>Coleoidea</taxon>
        <taxon>Octopodiformes</taxon>
        <taxon>Octopoda</taxon>
        <taxon>Incirrata</taxon>
        <taxon>Octopodidae</taxon>
        <taxon>Octopus</taxon>
    </lineage>
</organism>
<reference evidence="1" key="1">
    <citation type="submission" date="2023-08" db="EMBL/GenBank/DDBJ databases">
        <authorList>
            <person name="Alioto T."/>
            <person name="Alioto T."/>
            <person name="Gomez Garrido J."/>
        </authorList>
    </citation>
    <scope>NUCLEOTIDE SEQUENCE</scope>
</reference>
<proteinExistence type="predicted"/>
<dbReference type="EMBL" id="OX597826">
    <property type="protein sequence ID" value="CAI9731540.1"/>
    <property type="molecule type" value="Genomic_DNA"/>
</dbReference>
<protein>
    <submittedName>
        <fullName evidence="1">Uncharacterized protein</fullName>
    </submittedName>
</protein>
<gene>
    <name evidence="1" type="ORF">OCTVUL_1B024012</name>
</gene>
<keyword evidence="2" id="KW-1185">Reference proteome</keyword>
<dbReference type="AlphaFoldDB" id="A0AA36FB77"/>
<evidence type="ECO:0000313" key="2">
    <source>
        <dbReference type="Proteomes" id="UP001162480"/>
    </source>
</evidence>
<accession>A0AA36FB77</accession>
<name>A0AA36FB77_OCTVU</name>
<evidence type="ECO:0000313" key="1">
    <source>
        <dbReference type="EMBL" id="CAI9731540.1"/>
    </source>
</evidence>